<dbReference type="EMBL" id="CALTRL010005704">
    <property type="protein sequence ID" value="CAH7685055.1"/>
    <property type="molecule type" value="Genomic_DNA"/>
</dbReference>
<keyword evidence="3" id="KW-1185">Reference proteome</keyword>
<organism evidence="2 3">
    <name type="scientific">Phakopsora pachyrhizi</name>
    <name type="common">Asian soybean rust disease fungus</name>
    <dbReference type="NCBI Taxonomy" id="170000"/>
    <lineage>
        <taxon>Eukaryota</taxon>
        <taxon>Fungi</taxon>
        <taxon>Dikarya</taxon>
        <taxon>Basidiomycota</taxon>
        <taxon>Pucciniomycotina</taxon>
        <taxon>Pucciniomycetes</taxon>
        <taxon>Pucciniales</taxon>
        <taxon>Phakopsoraceae</taxon>
        <taxon>Phakopsora</taxon>
    </lineage>
</organism>
<protein>
    <submittedName>
        <fullName evidence="2">Uncharacterized protein</fullName>
    </submittedName>
</protein>
<accession>A0AAV0BHN1</accession>
<gene>
    <name evidence="2" type="ORF">PPACK8108_LOCUS19525</name>
</gene>
<evidence type="ECO:0000256" key="1">
    <source>
        <dbReference type="SAM" id="MobiDB-lite"/>
    </source>
</evidence>
<dbReference type="AlphaFoldDB" id="A0AAV0BHN1"/>
<feature type="region of interest" description="Disordered" evidence="1">
    <location>
        <begin position="39"/>
        <end position="106"/>
    </location>
</feature>
<comment type="caution">
    <text evidence="2">The sequence shown here is derived from an EMBL/GenBank/DDBJ whole genome shotgun (WGS) entry which is preliminary data.</text>
</comment>
<evidence type="ECO:0000313" key="2">
    <source>
        <dbReference type="EMBL" id="CAH7685055.1"/>
    </source>
</evidence>
<evidence type="ECO:0000313" key="3">
    <source>
        <dbReference type="Proteomes" id="UP001153365"/>
    </source>
</evidence>
<dbReference type="Proteomes" id="UP001153365">
    <property type="component" value="Unassembled WGS sequence"/>
</dbReference>
<proteinExistence type="predicted"/>
<reference evidence="2" key="1">
    <citation type="submission" date="2022-06" db="EMBL/GenBank/DDBJ databases">
        <authorList>
            <consortium name="SYNGENTA / RWTH Aachen University"/>
        </authorList>
    </citation>
    <scope>NUCLEOTIDE SEQUENCE</scope>
</reference>
<sequence>MTFIFYLFFLRNKVFTKFKNTDYLKRFMSLFKKKRTPTETLPKVKPTEKTPPAVKPTEETPPAVKPTEETPPAVKPTEETPPVVKPTEKTPPVVNPVKEDQPKLGPLTEKLRNQLVQPTSLWSMEITEIDQRFQASKFKSYKESFPRFRVT</sequence>
<name>A0AAV0BHN1_PHAPC</name>